<dbReference type="InterPro" id="IPR039150">
    <property type="entry name" value="TEFM"/>
</dbReference>
<dbReference type="AlphaFoldDB" id="A0A1A9WD82"/>
<dbReference type="GO" id="GO:0006392">
    <property type="term" value="P:transcription elongation by mitochondrial RNA polymerase"/>
    <property type="evidence" value="ECO:0007669"/>
    <property type="project" value="InterPro"/>
</dbReference>
<dbReference type="Proteomes" id="UP000091820">
    <property type="component" value="Unassembled WGS sequence"/>
</dbReference>
<keyword evidence="2" id="KW-1185">Reference proteome</keyword>
<dbReference type="GO" id="GO:0030337">
    <property type="term" value="F:DNA polymerase processivity factor activity"/>
    <property type="evidence" value="ECO:0007669"/>
    <property type="project" value="TreeGrafter"/>
</dbReference>
<reference evidence="1" key="2">
    <citation type="submission" date="2020-05" db="UniProtKB">
        <authorList>
            <consortium name="EnsemblMetazoa"/>
        </authorList>
    </citation>
    <scope>IDENTIFICATION</scope>
    <source>
        <strain evidence="1">IAEA</strain>
    </source>
</reference>
<evidence type="ECO:0000313" key="2">
    <source>
        <dbReference type="Proteomes" id="UP000091820"/>
    </source>
</evidence>
<dbReference type="GO" id="GO:0042645">
    <property type="term" value="C:mitochondrial nucleoid"/>
    <property type="evidence" value="ECO:0007669"/>
    <property type="project" value="TreeGrafter"/>
</dbReference>
<sequence length="390" mass="44655">MLKRLNMQILRYRMLNVLRHSLSTTTKANVETTEGNKLVSEDANKFIPDVKYSNEEKEKILKIINNSKIDDLLSYNISKMRANKLLSWLKHNGALTDLNDILHIEGFGSKYIIKFYQSLLNEETADVRKYQKVLKLSKSFITPKIDIKQRLNTKSCVAVRIGINNVAWARLELPSASAERPSILTHWQQHDVVDKKLHLSDLVQRCLYVNHLIPTSDCYILENPPTAQATNKPSSLDQKNVSIQKAQITAMLGFALALRNQLNEDKIHSDDIKMSSTPTNVFYMRRLLPARLFNYLVGAERVSSEKIVIDMMRTYYNIDECFVKEGSDTLTIRSNVQFSQELREMFSLASPSNRDLLSQALLLNLAFVRLILFEEEQSIATVTGLNRKTG</sequence>
<evidence type="ECO:0000313" key="1">
    <source>
        <dbReference type="EnsemblMetazoa" id="GBRI015329-PA"/>
    </source>
</evidence>
<dbReference type="STRING" id="37001.A0A1A9WD82"/>
<proteinExistence type="predicted"/>
<reference evidence="2" key="1">
    <citation type="submission" date="2014-03" db="EMBL/GenBank/DDBJ databases">
        <authorList>
            <person name="Aksoy S."/>
            <person name="Warren W."/>
            <person name="Wilson R.K."/>
        </authorList>
    </citation>
    <scope>NUCLEOTIDE SEQUENCE [LARGE SCALE GENOMIC DNA]</scope>
    <source>
        <strain evidence="2">IAEA</strain>
    </source>
</reference>
<dbReference type="PANTHER" id="PTHR21053">
    <property type="entry name" value="TRANSCRIPTION ELONGATION FACTOR, MITOCHONDRIAL"/>
    <property type="match status" value="1"/>
</dbReference>
<dbReference type="VEuPathDB" id="VectorBase:GBRI015329"/>
<name>A0A1A9WD82_9MUSC</name>
<dbReference type="EnsemblMetazoa" id="GBRI015329-RA">
    <property type="protein sequence ID" value="GBRI015329-PA"/>
    <property type="gene ID" value="GBRI015329"/>
</dbReference>
<dbReference type="PANTHER" id="PTHR21053:SF2">
    <property type="entry name" value="TRANSCRIPTION ELONGATION FACTOR, MITOCHONDRIAL"/>
    <property type="match status" value="1"/>
</dbReference>
<accession>A0A1A9WD82</accession>
<organism evidence="1 2">
    <name type="scientific">Glossina brevipalpis</name>
    <dbReference type="NCBI Taxonomy" id="37001"/>
    <lineage>
        <taxon>Eukaryota</taxon>
        <taxon>Metazoa</taxon>
        <taxon>Ecdysozoa</taxon>
        <taxon>Arthropoda</taxon>
        <taxon>Hexapoda</taxon>
        <taxon>Insecta</taxon>
        <taxon>Pterygota</taxon>
        <taxon>Neoptera</taxon>
        <taxon>Endopterygota</taxon>
        <taxon>Diptera</taxon>
        <taxon>Brachycera</taxon>
        <taxon>Muscomorpha</taxon>
        <taxon>Hippoboscoidea</taxon>
        <taxon>Glossinidae</taxon>
        <taxon>Glossina</taxon>
    </lineage>
</organism>
<evidence type="ECO:0008006" key="3">
    <source>
        <dbReference type="Google" id="ProtNLM"/>
    </source>
</evidence>
<protein>
    <recommendedName>
        <fullName evidence="3">Transcription elongation factor, mitochondrial</fullName>
    </recommendedName>
</protein>